<comment type="caution">
    <text evidence="2">The sequence shown here is derived from an EMBL/GenBank/DDBJ whole genome shotgun (WGS) entry which is preliminary data.</text>
</comment>
<dbReference type="InterPro" id="IPR013899">
    <property type="entry name" value="DUF1771"/>
</dbReference>
<dbReference type="Pfam" id="PF08590">
    <property type="entry name" value="DUF1771"/>
    <property type="match status" value="2"/>
</dbReference>
<accession>A0A8S9M055</accession>
<dbReference type="Gene3D" id="3.30.1370.110">
    <property type="match status" value="2"/>
</dbReference>
<evidence type="ECO:0000313" key="2">
    <source>
        <dbReference type="EMBL" id="KAF2611449.1"/>
    </source>
</evidence>
<reference evidence="2" key="1">
    <citation type="submission" date="2019-12" db="EMBL/GenBank/DDBJ databases">
        <title>Genome sequencing and annotation of Brassica cretica.</title>
        <authorList>
            <person name="Studholme D.J."/>
            <person name="Sarris P.F."/>
        </authorList>
    </citation>
    <scope>NUCLEOTIDE SEQUENCE</scope>
    <source>
        <strain evidence="2">PFS-102/07</strain>
        <tissue evidence="2">Leaf</tissue>
    </source>
</reference>
<dbReference type="InterPro" id="IPR042185">
    <property type="entry name" value="Serpin_sf_2"/>
</dbReference>
<dbReference type="PANTHER" id="PTHR47676:SF1">
    <property type="entry name" value="SMR DOMAIN-CONTAINING PROTEIN"/>
    <property type="match status" value="1"/>
</dbReference>
<name>A0A8S9M055_BRACR</name>
<proteinExistence type="predicted"/>
<dbReference type="EMBL" id="QGKY02000089">
    <property type="protein sequence ID" value="KAF2611449.1"/>
    <property type="molecule type" value="Genomic_DNA"/>
</dbReference>
<dbReference type="SUPFAM" id="SSF160443">
    <property type="entry name" value="SMR domain-like"/>
    <property type="match status" value="1"/>
</dbReference>
<dbReference type="InterPro" id="IPR036186">
    <property type="entry name" value="Serpin_sf"/>
</dbReference>
<dbReference type="Pfam" id="PF00079">
    <property type="entry name" value="Serpin"/>
    <property type="match status" value="1"/>
</dbReference>
<dbReference type="PANTHER" id="PTHR47676">
    <property type="entry name" value="OS01G0225100 PROTEIN"/>
    <property type="match status" value="1"/>
</dbReference>
<organism evidence="2">
    <name type="scientific">Brassica cretica</name>
    <name type="common">Mustard</name>
    <dbReference type="NCBI Taxonomy" id="69181"/>
    <lineage>
        <taxon>Eukaryota</taxon>
        <taxon>Viridiplantae</taxon>
        <taxon>Streptophyta</taxon>
        <taxon>Embryophyta</taxon>
        <taxon>Tracheophyta</taxon>
        <taxon>Spermatophyta</taxon>
        <taxon>Magnoliopsida</taxon>
        <taxon>eudicotyledons</taxon>
        <taxon>Gunneridae</taxon>
        <taxon>Pentapetalae</taxon>
        <taxon>rosids</taxon>
        <taxon>malvids</taxon>
        <taxon>Brassicales</taxon>
        <taxon>Brassicaceae</taxon>
        <taxon>Brassiceae</taxon>
        <taxon>Brassica</taxon>
    </lineage>
</organism>
<dbReference type="InterPro" id="IPR023796">
    <property type="entry name" value="Serpin_dom"/>
</dbReference>
<dbReference type="InterPro" id="IPR002625">
    <property type="entry name" value="Smr_dom"/>
</dbReference>
<dbReference type="SUPFAM" id="SSF56574">
    <property type="entry name" value="Serpins"/>
    <property type="match status" value="1"/>
</dbReference>
<sequence length="669" mass="73632">MGGRSKQSRVIAATGMVSSVIAKDYLKPKKEFPSFVERSKEPYGKKAGDREKAEQFLASMLGDDCELSMAVVRDVLCQCGYDVDKALNVLLDMSSSSSTNDDSISGRCSAIGFSDSLADTSFDTDTSESEPSFWGGYSPRDYSKALMSDPFATRQGSCEPFHPQKVLESLFNIPQSTRHEPKTMSWRNVAKEMQSLGIDASSSSGEGSQPENYVKDDGYHELRKGANDQWNVTKSYYQKPAEAYSKGGRAHAAYLSEKGRAASKLAQRADERASQDIFVARNKGIENVITIDLHGQHVKQAMKLLKMHLLLGAYVPSIQTLRVITGCGSHGFGKSKVKQSALNVLLDMSSSSSTNDGSLSGRCSGIGFSDSLADTSFDTDTSESEPSFWGGYRQRDYSKALMSSADPFATSRGSSEPCHPQKVLESLFNIPQSTKHEPKTMSWRNVAKKMQSLGIDASSSSGEGSSTKVKDDGYHELRKGANDQWNVTKSYYQKAAEAYSKGGRAHAAYLSEKGRAGSKLAQRADERASQDIFVARNKGIENVIAIDLHGQHVKQAMKLLKMHLLLGAYVPYHTNGLIRDILPPGFVTSKSVKVCGNALYFKGAWEKKFDKSLTKDKMFHLLVGKPVRVPFMSSHKDQHIKAYDGFKVLGLDTNRKFRCISIFRTRKMG</sequence>
<dbReference type="PROSITE" id="PS50828">
    <property type="entry name" value="SMR"/>
    <property type="match status" value="1"/>
</dbReference>
<evidence type="ECO:0000259" key="1">
    <source>
        <dbReference type="PROSITE" id="PS50828"/>
    </source>
</evidence>
<dbReference type="SMART" id="SM00463">
    <property type="entry name" value="SMR"/>
    <property type="match status" value="1"/>
</dbReference>
<dbReference type="InterPro" id="IPR055319">
    <property type="entry name" value="At5g58720-like"/>
</dbReference>
<dbReference type="SMART" id="SM01162">
    <property type="entry name" value="DUF1771"/>
    <property type="match status" value="2"/>
</dbReference>
<dbReference type="AlphaFoldDB" id="A0A8S9M055"/>
<feature type="domain" description="Smr" evidence="1">
    <location>
        <begin position="291"/>
        <end position="368"/>
    </location>
</feature>
<gene>
    <name evidence="2" type="ORF">F2Q70_00007838</name>
</gene>
<dbReference type="InterPro" id="IPR036063">
    <property type="entry name" value="Smr_dom_sf"/>
</dbReference>
<dbReference type="Gene3D" id="2.30.39.10">
    <property type="entry name" value="Alpha-1-antitrypsin, domain 1"/>
    <property type="match status" value="1"/>
</dbReference>
<protein>
    <recommendedName>
        <fullName evidence="1">Smr domain-containing protein</fullName>
    </recommendedName>
</protein>